<gene>
    <name evidence="2" type="ORF">LSAT_V11C700343140</name>
</gene>
<name>A0A9R1X3Z2_LACSA</name>
<dbReference type="EMBL" id="NBSK02000007">
    <property type="protein sequence ID" value="KAJ0195212.1"/>
    <property type="molecule type" value="Genomic_DNA"/>
</dbReference>
<keyword evidence="3" id="KW-1185">Reference proteome</keyword>
<sequence length="109" mass="12236">MRRSTETSKVSLLTILYLEGNVEVAISLWKECTDIPEKFNRGLIESTTPPTVLAITNVKVIKVDGIHILFRNYKCKPCANKPINPRSDKSLTQRPVVPGDMTHMQGDNL</sequence>
<feature type="region of interest" description="Disordered" evidence="1">
    <location>
        <begin position="84"/>
        <end position="109"/>
    </location>
</feature>
<proteinExistence type="predicted"/>
<organism evidence="2 3">
    <name type="scientific">Lactuca sativa</name>
    <name type="common">Garden lettuce</name>
    <dbReference type="NCBI Taxonomy" id="4236"/>
    <lineage>
        <taxon>Eukaryota</taxon>
        <taxon>Viridiplantae</taxon>
        <taxon>Streptophyta</taxon>
        <taxon>Embryophyta</taxon>
        <taxon>Tracheophyta</taxon>
        <taxon>Spermatophyta</taxon>
        <taxon>Magnoliopsida</taxon>
        <taxon>eudicotyledons</taxon>
        <taxon>Gunneridae</taxon>
        <taxon>Pentapetalae</taxon>
        <taxon>asterids</taxon>
        <taxon>campanulids</taxon>
        <taxon>Asterales</taxon>
        <taxon>Asteraceae</taxon>
        <taxon>Cichorioideae</taxon>
        <taxon>Cichorieae</taxon>
        <taxon>Lactucinae</taxon>
        <taxon>Lactuca</taxon>
    </lineage>
</organism>
<dbReference type="AlphaFoldDB" id="A0A9R1X3Z2"/>
<dbReference type="Proteomes" id="UP000235145">
    <property type="component" value="Unassembled WGS sequence"/>
</dbReference>
<accession>A0A9R1X3Z2</accession>
<evidence type="ECO:0000313" key="2">
    <source>
        <dbReference type="EMBL" id="KAJ0195212.1"/>
    </source>
</evidence>
<evidence type="ECO:0000256" key="1">
    <source>
        <dbReference type="SAM" id="MobiDB-lite"/>
    </source>
</evidence>
<reference evidence="2 3" key="1">
    <citation type="journal article" date="2017" name="Nat. Commun.">
        <title>Genome assembly with in vitro proximity ligation data and whole-genome triplication in lettuce.</title>
        <authorList>
            <person name="Reyes-Chin-Wo S."/>
            <person name="Wang Z."/>
            <person name="Yang X."/>
            <person name="Kozik A."/>
            <person name="Arikit S."/>
            <person name="Song C."/>
            <person name="Xia L."/>
            <person name="Froenicke L."/>
            <person name="Lavelle D.O."/>
            <person name="Truco M.J."/>
            <person name="Xia R."/>
            <person name="Zhu S."/>
            <person name="Xu C."/>
            <person name="Xu H."/>
            <person name="Xu X."/>
            <person name="Cox K."/>
            <person name="Korf I."/>
            <person name="Meyers B.C."/>
            <person name="Michelmore R.W."/>
        </authorList>
    </citation>
    <scope>NUCLEOTIDE SEQUENCE [LARGE SCALE GENOMIC DNA]</scope>
    <source>
        <strain evidence="3">cv. Salinas</strain>
        <tissue evidence="2">Seedlings</tissue>
    </source>
</reference>
<evidence type="ECO:0000313" key="3">
    <source>
        <dbReference type="Proteomes" id="UP000235145"/>
    </source>
</evidence>
<protein>
    <submittedName>
        <fullName evidence="2">Uncharacterized protein</fullName>
    </submittedName>
</protein>
<comment type="caution">
    <text evidence="2">The sequence shown here is derived from an EMBL/GenBank/DDBJ whole genome shotgun (WGS) entry which is preliminary data.</text>
</comment>